<dbReference type="SMART" id="SM00954">
    <property type="entry name" value="RelA_SpoT"/>
    <property type="match status" value="1"/>
</dbReference>
<dbReference type="InterPro" id="IPR012676">
    <property type="entry name" value="TGS-like"/>
</dbReference>
<gene>
    <name evidence="9" type="ORF">GM160_01040</name>
</gene>
<dbReference type="GO" id="GO:0008728">
    <property type="term" value="F:GTP diphosphokinase activity"/>
    <property type="evidence" value="ECO:0007669"/>
    <property type="project" value="TreeGrafter"/>
</dbReference>
<dbReference type="InterPro" id="IPR004095">
    <property type="entry name" value="TGS"/>
</dbReference>
<evidence type="ECO:0000256" key="1">
    <source>
        <dbReference type="ARBA" id="ARBA00007476"/>
    </source>
</evidence>
<dbReference type="CDD" id="cd01668">
    <property type="entry name" value="TGS_RSH"/>
    <property type="match status" value="1"/>
</dbReference>
<organism evidence="9 10">
    <name type="scientific">Guyparkeria halophila</name>
    <dbReference type="NCBI Taxonomy" id="47960"/>
    <lineage>
        <taxon>Bacteria</taxon>
        <taxon>Pseudomonadati</taxon>
        <taxon>Pseudomonadota</taxon>
        <taxon>Gammaproteobacteria</taxon>
        <taxon>Chromatiales</taxon>
        <taxon>Thioalkalibacteraceae</taxon>
        <taxon>Guyparkeria</taxon>
    </lineage>
</organism>
<dbReference type="SUPFAM" id="SSF109604">
    <property type="entry name" value="HD-domain/PDEase-like"/>
    <property type="match status" value="1"/>
</dbReference>
<feature type="region of interest" description="Disordered" evidence="7">
    <location>
        <begin position="25"/>
        <end position="50"/>
    </location>
</feature>
<dbReference type="PANTHER" id="PTHR21262:SF31">
    <property type="entry name" value="GTP PYROPHOSPHOKINASE"/>
    <property type="match status" value="1"/>
</dbReference>
<feature type="compositionally biased region" description="Basic and acidic residues" evidence="7">
    <location>
        <begin position="596"/>
        <end position="605"/>
    </location>
</feature>
<dbReference type="FunFam" id="3.30.460.10:FF:000001">
    <property type="entry name" value="GTP pyrophosphokinase RelA"/>
    <property type="match status" value="1"/>
</dbReference>
<name>A0A6I6CWA2_9GAMM</name>
<keyword evidence="10" id="KW-1185">Reference proteome</keyword>
<dbReference type="PANTHER" id="PTHR21262">
    <property type="entry name" value="GUANOSINE-3',5'-BIS DIPHOSPHATE 3'-PYROPHOSPHOHYDROLASE"/>
    <property type="match status" value="1"/>
</dbReference>
<proteinExistence type="inferred from homology"/>
<dbReference type="Pfam" id="PF04607">
    <property type="entry name" value="RelA_SpoT"/>
    <property type="match status" value="1"/>
</dbReference>
<dbReference type="Gene3D" id="3.30.460.10">
    <property type="entry name" value="Beta Polymerase, domain 2"/>
    <property type="match status" value="1"/>
</dbReference>
<dbReference type="SUPFAM" id="SSF81271">
    <property type="entry name" value="TGS-like"/>
    <property type="match status" value="1"/>
</dbReference>
<dbReference type="Gene3D" id="1.10.3210.10">
    <property type="entry name" value="Hypothetical protein af1432"/>
    <property type="match status" value="1"/>
</dbReference>
<dbReference type="Proteomes" id="UP000427716">
    <property type="component" value="Chromosome"/>
</dbReference>
<dbReference type="InterPro" id="IPR012675">
    <property type="entry name" value="Beta-grasp_dom_sf"/>
</dbReference>
<dbReference type="InterPro" id="IPR033655">
    <property type="entry name" value="TGS_RelA/SpoT"/>
</dbReference>
<dbReference type="GO" id="GO:0015949">
    <property type="term" value="P:nucleobase-containing small molecule interconversion"/>
    <property type="evidence" value="ECO:0007669"/>
    <property type="project" value="UniProtKB-ARBA"/>
</dbReference>
<evidence type="ECO:0000256" key="5">
    <source>
        <dbReference type="ARBA" id="ARBA00032407"/>
    </source>
</evidence>
<evidence type="ECO:0000313" key="10">
    <source>
        <dbReference type="Proteomes" id="UP000427716"/>
    </source>
</evidence>
<dbReference type="PROSITE" id="PS51880">
    <property type="entry name" value="TGS"/>
    <property type="match status" value="1"/>
</dbReference>
<evidence type="ECO:0000313" key="9">
    <source>
        <dbReference type="EMBL" id="QGT77580.1"/>
    </source>
</evidence>
<dbReference type="InterPro" id="IPR007685">
    <property type="entry name" value="RelA_SpoT"/>
</dbReference>
<dbReference type="InterPro" id="IPR043519">
    <property type="entry name" value="NT_sf"/>
</dbReference>
<accession>A0A6I6CWA2</accession>
<evidence type="ECO:0000256" key="2">
    <source>
        <dbReference type="ARBA" id="ARBA00019852"/>
    </source>
</evidence>
<evidence type="ECO:0000259" key="8">
    <source>
        <dbReference type="PROSITE" id="PS51880"/>
    </source>
</evidence>
<dbReference type="EMBL" id="CP046415">
    <property type="protein sequence ID" value="QGT77580.1"/>
    <property type="molecule type" value="Genomic_DNA"/>
</dbReference>
<reference evidence="9 10" key="1">
    <citation type="submission" date="2019-11" db="EMBL/GenBank/DDBJ databases">
        <authorList>
            <person name="Zhang J."/>
            <person name="Sun C."/>
        </authorList>
    </citation>
    <scope>NUCLEOTIDE SEQUENCE [LARGE SCALE GENOMIC DNA]</scope>
    <source>
        <strain evidence="10">sp2</strain>
    </source>
</reference>
<evidence type="ECO:0000256" key="7">
    <source>
        <dbReference type="SAM" id="MobiDB-lite"/>
    </source>
</evidence>
<dbReference type="Gene3D" id="3.10.20.30">
    <property type="match status" value="1"/>
</dbReference>
<dbReference type="AlphaFoldDB" id="A0A6I6CWA2"/>
<dbReference type="GO" id="GO:0008893">
    <property type="term" value="F:guanosine-3',5'-bis(diphosphate) 3'-diphosphatase activity"/>
    <property type="evidence" value="ECO:0007669"/>
    <property type="project" value="TreeGrafter"/>
</dbReference>
<protein>
    <recommendedName>
        <fullName evidence="2">GTP pyrophosphokinase</fullName>
    </recommendedName>
    <alternativeName>
        <fullName evidence="5">(p)ppGpp synthase</fullName>
    </alternativeName>
    <alternativeName>
        <fullName evidence="4">ATP:GTP 3'-pyrophosphotransferase</fullName>
    </alternativeName>
    <alternativeName>
        <fullName evidence="6">ppGpp synthase I</fullName>
    </alternativeName>
</protein>
<feature type="domain" description="TGS" evidence="8">
    <location>
        <begin position="429"/>
        <end position="492"/>
    </location>
</feature>
<comment type="pathway">
    <text evidence="3">Purine metabolism.</text>
</comment>
<evidence type="ECO:0000256" key="4">
    <source>
        <dbReference type="ARBA" id="ARBA00029754"/>
    </source>
</evidence>
<dbReference type="CDD" id="cd05399">
    <property type="entry name" value="NT_Rel-Spo_like"/>
    <property type="match status" value="1"/>
</dbReference>
<evidence type="ECO:0000256" key="6">
    <source>
        <dbReference type="ARBA" id="ARBA00033308"/>
    </source>
</evidence>
<dbReference type="Pfam" id="PF13328">
    <property type="entry name" value="HD_4"/>
    <property type="match status" value="1"/>
</dbReference>
<feature type="region of interest" description="Disordered" evidence="7">
    <location>
        <begin position="587"/>
        <end position="618"/>
    </location>
</feature>
<dbReference type="GO" id="GO:0042594">
    <property type="term" value="P:response to starvation"/>
    <property type="evidence" value="ECO:0007669"/>
    <property type="project" value="TreeGrafter"/>
</dbReference>
<comment type="similarity">
    <text evidence="1">Belongs to the RelA/SpoT family.</text>
</comment>
<dbReference type="GO" id="GO:0015969">
    <property type="term" value="P:guanosine tetraphosphate metabolic process"/>
    <property type="evidence" value="ECO:0007669"/>
    <property type="project" value="InterPro"/>
</dbReference>
<sequence>MACREHRPDSATAPTATQPACALVAGRPGAGYPRTHSTRDPATRMQHPLDINPDHLCQRLQQALDGMGERVGPDLALAVERLCQSVAQESRAAIGPRVAVALADVQADLATLVAALLADPALDESEGEDSATALIAARLGRQEQRDVQRLLEAIERLRGWEAGYPEPQDDGQREYWRRLLLAGARDARAVLIDLAYRLEGMRALGEEPDEARRRRFAGMTLAVHAPIAHRLGLGQIKWELEDLAFRHLEPTTYVEIARLLDERRTSRESYLVQVEQKLNHALLQAGIRAEVYGRPKHIYSIWGKMRRKQLSFEELFDVRALRVQVDSVTDCYAALSVVHELFRPISSEYDDYIARPKPNGYQSLHTAVEADEGKVVEIQIRTERMHAFAEFGVAAHWRYKGGGGGENPFDMQVESLRRGLSRGEIRPLAAPMVYAFTPNGELVELPAGATVLDFAYRIHTHLGHRCRGAKVNGQIAPLKTEVANGDTVEVLTHKEPAPSREWAHAKSGFLRSASSRAKVRNWFAQFDREDARERGRLICERLYRRFSMDAPARRQLLEALGVNSDDQLFLAVGHHRIAPETLQAAARGQLGAAADRSARPPREEPAVGEPLPEPPGGRSLVIENQSIDGLKVIPAKCCNPQPGERVMAFLSRSQGYKLHRPDCRNLAHLAGQYPERVLPVEWPGAEDRSG</sequence>
<dbReference type="SUPFAM" id="SSF81301">
    <property type="entry name" value="Nucleotidyltransferase"/>
    <property type="match status" value="1"/>
</dbReference>
<dbReference type="KEGG" id="ghl:GM160_01040"/>
<dbReference type="Pfam" id="PF02824">
    <property type="entry name" value="TGS"/>
    <property type="match status" value="1"/>
</dbReference>
<evidence type="ECO:0000256" key="3">
    <source>
        <dbReference type="ARBA" id="ARBA00025704"/>
    </source>
</evidence>
<dbReference type="FunFam" id="3.10.20.30:FF:000002">
    <property type="entry name" value="GTP pyrophosphokinase (RelA/SpoT)"/>
    <property type="match status" value="1"/>
</dbReference>
<dbReference type="GO" id="GO:0005886">
    <property type="term" value="C:plasma membrane"/>
    <property type="evidence" value="ECO:0007669"/>
    <property type="project" value="TreeGrafter"/>
</dbReference>